<keyword evidence="2 5" id="KW-0238">DNA-binding</keyword>
<dbReference type="SUPFAM" id="SSF48008">
    <property type="entry name" value="GntR ligand-binding domain-like"/>
    <property type="match status" value="1"/>
</dbReference>
<dbReference type="STRING" id="1122142.SAMN02910414_00238"/>
<dbReference type="InterPro" id="IPR036390">
    <property type="entry name" value="WH_DNA-bd_sf"/>
</dbReference>
<dbReference type="InterPro" id="IPR008920">
    <property type="entry name" value="TF_FadR/GntR_C"/>
</dbReference>
<dbReference type="EMBL" id="FNPG01000004">
    <property type="protein sequence ID" value="SDX88404.1"/>
    <property type="molecule type" value="Genomic_DNA"/>
</dbReference>
<keyword evidence="6" id="KW-1185">Reference proteome</keyword>
<gene>
    <name evidence="5" type="ORF">SAMN02910414_00238</name>
</gene>
<sequence>MTKDNHSLSAKVFHKIRKDILTGKYVRNEELKEKAIGDELGVSRTPVREAFRQLELEGLISIIPNKGAYVIGLSEKDVHDIYEIRSLLEGLCSKWAAKNITDEQLQELEENVYLTEFYAQRGNQEQMVDLDNKFHEVLYDASGSSELRRVLTEYHLYVQEARSISLSNPDRVPKFMTEHKAIVEALKEHDCKKAEKLAKLHMKNTMLNMDEIGWGNLV</sequence>
<dbReference type="CDD" id="cd07377">
    <property type="entry name" value="WHTH_GntR"/>
    <property type="match status" value="1"/>
</dbReference>
<dbReference type="SMART" id="SM00895">
    <property type="entry name" value="FCD"/>
    <property type="match status" value="1"/>
</dbReference>
<dbReference type="Gene3D" id="1.10.10.10">
    <property type="entry name" value="Winged helix-like DNA-binding domain superfamily/Winged helix DNA-binding domain"/>
    <property type="match status" value="1"/>
</dbReference>
<dbReference type="Pfam" id="PF07729">
    <property type="entry name" value="FCD"/>
    <property type="match status" value="1"/>
</dbReference>
<keyword evidence="1" id="KW-0805">Transcription regulation</keyword>
<dbReference type="eggNOG" id="COG1802">
    <property type="taxonomic scope" value="Bacteria"/>
</dbReference>
<accession>A0A1H3FE04</accession>
<evidence type="ECO:0000256" key="1">
    <source>
        <dbReference type="ARBA" id="ARBA00023015"/>
    </source>
</evidence>
<evidence type="ECO:0000259" key="4">
    <source>
        <dbReference type="PROSITE" id="PS50949"/>
    </source>
</evidence>
<dbReference type="InterPro" id="IPR011711">
    <property type="entry name" value="GntR_C"/>
</dbReference>
<dbReference type="Proteomes" id="UP000183918">
    <property type="component" value="Unassembled WGS sequence"/>
</dbReference>
<dbReference type="AlphaFoldDB" id="A0A1H3FE04"/>
<dbReference type="PROSITE" id="PS50949">
    <property type="entry name" value="HTH_GNTR"/>
    <property type="match status" value="1"/>
</dbReference>
<dbReference type="GO" id="GO:0003677">
    <property type="term" value="F:DNA binding"/>
    <property type="evidence" value="ECO:0007669"/>
    <property type="project" value="UniProtKB-KW"/>
</dbReference>
<protein>
    <submittedName>
        <fullName evidence="5">DNA-binding transcriptional regulator, GntR family</fullName>
    </submittedName>
</protein>
<evidence type="ECO:0000256" key="2">
    <source>
        <dbReference type="ARBA" id="ARBA00023125"/>
    </source>
</evidence>
<dbReference type="PANTHER" id="PTHR43537">
    <property type="entry name" value="TRANSCRIPTIONAL REGULATOR, GNTR FAMILY"/>
    <property type="match status" value="1"/>
</dbReference>
<dbReference type="InterPro" id="IPR000524">
    <property type="entry name" value="Tscrpt_reg_HTH_GntR"/>
</dbReference>
<keyword evidence="3" id="KW-0804">Transcription</keyword>
<dbReference type="OrthoDB" id="9781630at2"/>
<proteinExistence type="predicted"/>
<dbReference type="Pfam" id="PF00392">
    <property type="entry name" value="GntR"/>
    <property type="match status" value="1"/>
</dbReference>
<evidence type="ECO:0000256" key="3">
    <source>
        <dbReference type="ARBA" id="ARBA00023163"/>
    </source>
</evidence>
<name>A0A1H3FE04_9FIRM</name>
<dbReference type="GO" id="GO:0003700">
    <property type="term" value="F:DNA-binding transcription factor activity"/>
    <property type="evidence" value="ECO:0007669"/>
    <property type="project" value="InterPro"/>
</dbReference>
<evidence type="ECO:0000313" key="6">
    <source>
        <dbReference type="Proteomes" id="UP000183918"/>
    </source>
</evidence>
<feature type="domain" description="HTH gntR-type" evidence="4">
    <location>
        <begin position="6"/>
        <end position="73"/>
    </location>
</feature>
<dbReference type="RefSeq" id="WP_074715322.1">
    <property type="nucleotide sequence ID" value="NZ_FNPG01000004.1"/>
</dbReference>
<dbReference type="SUPFAM" id="SSF46785">
    <property type="entry name" value="Winged helix' DNA-binding domain"/>
    <property type="match status" value="1"/>
</dbReference>
<evidence type="ECO:0000313" key="5">
    <source>
        <dbReference type="EMBL" id="SDX88404.1"/>
    </source>
</evidence>
<reference evidence="5 6" key="1">
    <citation type="submission" date="2016-10" db="EMBL/GenBank/DDBJ databases">
        <authorList>
            <person name="de Groot N.N."/>
        </authorList>
    </citation>
    <scope>NUCLEOTIDE SEQUENCE [LARGE SCALE GENOMIC DNA]</scope>
    <source>
        <strain evidence="5 6">DSM 14045</strain>
    </source>
</reference>
<dbReference type="InterPro" id="IPR036388">
    <property type="entry name" value="WH-like_DNA-bd_sf"/>
</dbReference>
<dbReference type="SMART" id="SM00345">
    <property type="entry name" value="HTH_GNTR"/>
    <property type="match status" value="1"/>
</dbReference>
<organism evidence="5 6">
    <name type="scientific">Lachnobacterium bovis DSM 14045</name>
    <dbReference type="NCBI Taxonomy" id="1122142"/>
    <lineage>
        <taxon>Bacteria</taxon>
        <taxon>Bacillati</taxon>
        <taxon>Bacillota</taxon>
        <taxon>Clostridia</taxon>
        <taxon>Lachnospirales</taxon>
        <taxon>Lachnospiraceae</taxon>
        <taxon>Lachnobacterium</taxon>
    </lineage>
</organism>
<dbReference type="PRINTS" id="PR00035">
    <property type="entry name" value="HTHGNTR"/>
</dbReference>
<dbReference type="PANTHER" id="PTHR43537:SF24">
    <property type="entry name" value="GLUCONATE OPERON TRANSCRIPTIONAL REPRESSOR"/>
    <property type="match status" value="1"/>
</dbReference>
<dbReference type="Gene3D" id="1.20.120.530">
    <property type="entry name" value="GntR ligand-binding domain-like"/>
    <property type="match status" value="1"/>
</dbReference>